<evidence type="ECO:0000313" key="1">
    <source>
        <dbReference type="EMBL" id="RHL26839.1"/>
    </source>
</evidence>
<dbReference type="EMBL" id="QRON01000011">
    <property type="protein sequence ID" value="RHL26839.1"/>
    <property type="molecule type" value="Genomic_DNA"/>
</dbReference>
<proteinExistence type="predicted"/>
<dbReference type="RefSeq" id="WP_118370745.1">
    <property type="nucleotide sequence ID" value="NZ_QRON01000011.1"/>
</dbReference>
<sequence>MKTPKHYMDCINNRTITEEILEACLYSVNKRPKNHRDSVREAEYRYRYDYYGVGINERMKMEEMYNMKDTMLETLSPVCAHYVEHDYKVPSEAPYDCCETYDSYKECYLLYKVGNHTFHYVVDERNEKYQSFVKAGKVDELVDFSTCGADVSDMDSVQFVRKVIALIKSGDYTYVAA</sequence>
<reference evidence="1 2" key="1">
    <citation type="submission" date="2018-08" db="EMBL/GenBank/DDBJ databases">
        <title>A genome reference for cultivated species of the human gut microbiota.</title>
        <authorList>
            <person name="Zou Y."/>
            <person name="Xue W."/>
            <person name="Luo G."/>
        </authorList>
    </citation>
    <scope>NUCLEOTIDE SEQUENCE [LARGE SCALE GENOMIC DNA]</scope>
    <source>
        <strain evidence="1 2">AF38-24</strain>
    </source>
</reference>
<dbReference type="Proteomes" id="UP000283297">
    <property type="component" value="Unassembled WGS sequence"/>
</dbReference>
<gene>
    <name evidence="1" type="ORF">DW028_12875</name>
</gene>
<accession>A0A415JS16</accession>
<comment type="caution">
    <text evidence="1">The sequence shown here is derived from an EMBL/GenBank/DDBJ whole genome shotgun (WGS) entry which is preliminary data.</text>
</comment>
<evidence type="ECO:0000313" key="2">
    <source>
        <dbReference type="Proteomes" id="UP000283297"/>
    </source>
</evidence>
<dbReference type="AlphaFoldDB" id="A0A415JS16"/>
<organism evidence="1 2">
    <name type="scientific">Agathobacter rectalis</name>
    <dbReference type="NCBI Taxonomy" id="39491"/>
    <lineage>
        <taxon>Bacteria</taxon>
        <taxon>Bacillati</taxon>
        <taxon>Bacillota</taxon>
        <taxon>Clostridia</taxon>
        <taxon>Lachnospirales</taxon>
        <taxon>Lachnospiraceae</taxon>
        <taxon>Agathobacter</taxon>
    </lineage>
</organism>
<protein>
    <submittedName>
        <fullName evidence="1">Uncharacterized protein</fullName>
    </submittedName>
</protein>
<name>A0A415JS16_9FIRM</name>